<evidence type="ECO:0000256" key="1">
    <source>
        <dbReference type="ARBA" id="ARBA00004141"/>
    </source>
</evidence>
<feature type="domain" description="Rhodopsin" evidence="7">
    <location>
        <begin position="32"/>
        <end position="277"/>
    </location>
</feature>
<gene>
    <name evidence="8" type="ORF">K458DRAFT_384721</name>
</gene>
<dbReference type="AlphaFoldDB" id="A0A6G1JE85"/>
<dbReference type="EMBL" id="MU005573">
    <property type="protein sequence ID" value="KAF2688540.1"/>
    <property type="molecule type" value="Genomic_DNA"/>
</dbReference>
<dbReference type="PANTHER" id="PTHR33048:SF47">
    <property type="entry name" value="INTEGRAL MEMBRANE PROTEIN-RELATED"/>
    <property type="match status" value="1"/>
</dbReference>
<feature type="transmembrane region" description="Helical" evidence="6">
    <location>
        <begin position="102"/>
        <end position="123"/>
    </location>
</feature>
<comment type="subcellular location">
    <subcellularLocation>
        <location evidence="1">Membrane</location>
        <topology evidence="1">Multi-pass membrane protein</topology>
    </subcellularLocation>
</comment>
<feature type="transmembrane region" description="Helical" evidence="6">
    <location>
        <begin position="184"/>
        <end position="205"/>
    </location>
</feature>
<accession>A0A6G1JE85</accession>
<feature type="transmembrane region" description="Helical" evidence="6">
    <location>
        <begin position="251"/>
        <end position="276"/>
    </location>
</feature>
<evidence type="ECO:0000259" key="7">
    <source>
        <dbReference type="Pfam" id="PF20684"/>
    </source>
</evidence>
<feature type="transmembrane region" description="Helical" evidence="6">
    <location>
        <begin position="135"/>
        <end position="154"/>
    </location>
</feature>
<dbReference type="InterPro" id="IPR049326">
    <property type="entry name" value="Rhodopsin_dom_fungi"/>
</dbReference>
<evidence type="ECO:0000313" key="8">
    <source>
        <dbReference type="EMBL" id="KAF2688540.1"/>
    </source>
</evidence>
<feature type="transmembrane region" description="Helical" evidence="6">
    <location>
        <begin position="12"/>
        <end position="32"/>
    </location>
</feature>
<evidence type="ECO:0000313" key="9">
    <source>
        <dbReference type="Proteomes" id="UP000799291"/>
    </source>
</evidence>
<dbReference type="OrthoDB" id="444631at2759"/>
<proteinExistence type="inferred from homology"/>
<dbReference type="GO" id="GO:0016020">
    <property type="term" value="C:membrane"/>
    <property type="evidence" value="ECO:0007669"/>
    <property type="project" value="UniProtKB-SubCell"/>
</dbReference>
<evidence type="ECO:0000256" key="2">
    <source>
        <dbReference type="ARBA" id="ARBA00022692"/>
    </source>
</evidence>
<evidence type="ECO:0000256" key="3">
    <source>
        <dbReference type="ARBA" id="ARBA00022989"/>
    </source>
</evidence>
<protein>
    <recommendedName>
        <fullName evidence="7">Rhodopsin domain-containing protein</fullName>
    </recommendedName>
</protein>
<keyword evidence="9" id="KW-1185">Reference proteome</keyword>
<sequence length="398" mass="45015">MESPAQPARASAAVFLGAIWGGSALSIVLLGFRLYARFHSFRRLFWDDALVSFAVLLSLLSAIIWQLIYRYMYRHSEMVTGALSLPVAQANAEIKKYYDGSMAVIAFFYTSLWAVKFAFLIFFKRLGAELTFMRVQWWIIFGFTLLTYCVNFVTLKWDCIAPSLATIEAHCATPHASYRNLLSLKFNCAIDVVTDFLIMLFPMVILWNVRIPLHKKLALAGLFSLVIITIIFAILRITLVSSLTTMYDTSWLYMWSSVEQNIAIIVACLGSFRTLFTSTQRQHRPPLFESLSRNPFSRKKPRHPLEQSITQGDIELSRKISAEEESFSFRSHIEFGSVITFDTKATPSSHTVKGDYAGAEAADYAWFGSVPHILITEAPVMSGDDPSLPPRAHYKSPH</sequence>
<keyword evidence="2 6" id="KW-0812">Transmembrane</keyword>
<comment type="similarity">
    <text evidence="5">Belongs to the SAT4 family.</text>
</comment>
<organism evidence="8 9">
    <name type="scientific">Lentithecium fluviatile CBS 122367</name>
    <dbReference type="NCBI Taxonomy" id="1168545"/>
    <lineage>
        <taxon>Eukaryota</taxon>
        <taxon>Fungi</taxon>
        <taxon>Dikarya</taxon>
        <taxon>Ascomycota</taxon>
        <taxon>Pezizomycotina</taxon>
        <taxon>Dothideomycetes</taxon>
        <taxon>Pleosporomycetidae</taxon>
        <taxon>Pleosporales</taxon>
        <taxon>Massarineae</taxon>
        <taxon>Lentitheciaceae</taxon>
        <taxon>Lentithecium</taxon>
    </lineage>
</organism>
<dbReference type="InterPro" id="IPR052337">
    <property type="entry name" value="SAT4-like"/>
</dbReference>
<evidence type="ECO:0000256" key="4">
    <source>
        <dbReference type="ARBA" id="ARBA00023136"/>
    </source>
</evidence>
<evidence type="ECO:0000256" key="6">
    <source>
        <dbReference type="SAM" id="Phobius"/>
    </source>
</evidence>
<feature type="transmembrane region" description="Helical" evidence="6">
    <location>
        <begin position="217"/>
        <end position="239"/>
    </location>
</feature>
<keyword evidence="4 6" id="KW-0472">Membrane</keyword>
<keyword evidence="3 6" id="KW-1133">Transmembrane helix</keyword>
<name>A0A6G1JE85_9PLEO</name>
<reference evidence="8" key="1">
    <citation type="journal article" date="2020" name="Stud. Mycol.">
        <title>101 Dothideomycetes genomes: a test case for predicting lifestyles and emergence of pathogens.</title>
        <authorList>
            <person name="Haridas S."/>
            <person name="Albert R."/>
            <person name="Binder M."/>
            <person name="Bloem J."/>
            <person name="Labutti K."/>
            <person name="Salamov A."/>
            <person name="Andreopoulos B."/>
            <person name="Baker S."/>
            <person name="Barry K."/>
            <person name="Bills G."/>
            <person name="Bluhm B."/>
            <person name="Cannon C."/>
            <person name="Castanera R."/>
            <person name="Culley D."/>
            <person name="Daum C."/>
            <person name="Ezra D."/>
            <person name="Gonzalez J."/>
            <person name="Henrissat B."/>
            <person name="Kuo A."/>
            <person name="Liang C."/>
            <person name="Lipzen A."/>
            <person name="Lutzoni F."/>
            <person name="Magnuson J."/>
            <person name="Mondo S."/>
            <person name="Nolan M."/>
            <person name="Ohm R."/>
            <person name="Pangilinan J."/>
            <person name="Park H.-J."/>
            <person name="Ramirez L."/>
            <person name="Alfaro M."/>
            <person name="Sun H."/>
            <person name="Tritt A."/>
            <person name="Yoshinaga Y."/>
            <person name="Zwiers L.-H."/>
            <person name="Turgeon B."/>
            <person name="Goodwin S."/>
            <person name="Spatafora J."/>
            <person name="Crous P."/>
            <person name="Grigoriev I."/>
        </authorList>
    </citation>
    <scope>NUCLEOTIDE SEQUENCE</scope>
    <source>
        <strain evidence="8">CBS 122367</strain>
    </source>
</reference>
<feature type="transmembrane region" description="Helical" evidence="6">
    <location>
        <begin position="44"/>
        <end position="68"/>
    </location>
</feature>
<evidence type="ECO:0000256" key="5">
    <source>
        <dbReference type="ARBA" id="ARBA00038359"/>
    </source>
</evidence>
<dbReference type="PANTHER" id="PTHR33048">
    <property type="entry name" value="PTH11-LIKE INTEGRAL MEMBRANE PROTEIN (AFU_ORTHOLOGUE AFUA_5G11245)"/>
    <property type="match status" value="1"/>
</dbReference>
<dbReference type="Pfam" id="PF20684">
    <property type="entry name" value="Fung_rhodopsin"/>
    <property type="match status" value="1"/>
</dbReference>
<dbReference type="Proteomes" id="UP000799291">
    <property type="component" value="Unassembled WGS sequence"/>
</dbReference>